<dbReference type="Pfam" id="PF13435">
    <property type="entry name" value="Cytochrome_C554"/>
    <property type="match status" value="1"/>
</dbReference>
<keyword evidence="2" id="KW-0732">Signal</keyword>
<comment type="caution">
    <text evidence="4">The sequence shown here is derived from an EMBL/GenBank/DDBJ whole genome shotgun (WGS) entry which is preliminary data.</text>
</comment>
<dbReference type="InterPro" id="IPR023155">
    <property type="entry name" value="Cyt_c-552/4"/>
</dbReference>
<dbReference type="InterPro" id="IPR036280">
    <property type="entry name" value="Multihaem_cyt_sf"/>
</dbReference>
<feature type="region of interest" description="Disordered" evidence="1">
    <location>
        <begin position="26"/>
        <end position="50"/>
    </location>
</feature>
<evidence type="ECO:0000313" key="5">
    <source>
        <dbReference type="Proteomes" id="UP000321827"/>
    </source>
</evidence>
<dbReference type="EMBL" id="BJXN01000003">
    <property type="protein sequence ID" value="GEM89184.1"/>
    <property type="molecule type" value="Genomic_DNA"/>
</dbReference>
<proteinExistence type="predicted"/>
<evidence type="ECO:0000259" key="3">
    <source>
        <dbReference type="Pfam" id="PF13435"/>
    </source>
</evidence>
<organism evidence="4 5">
    <name type="scientific">Oceanithermus desulfurans NBRC 100063</name>
    <dbReference type="NCBI Taxonomy" id="1227550"/>
    <lineage>
        <taxon>Bacteria</taxon>
        <taxon>Thermotogati</taxon>
        <taxon>Deinococcota</taxon>
        <taxon>Deinococci</taxon>
        <taxon>Thermales</taxon>
        <taxon>Thermaceae</taxon>
        <taxon>Oceanithermus</taxon>
    </lineage>
</organism>
<gene>
    <name evidence="4" type="ORF">ODE01S_06180</name>
</gene>
<dbReference type="Proteomes" id="UP000321827">
    <property type="component" value="Unassembled WGS sequence"/>
</dbReference>
<dbReference type="SUPFAM" id="SSF48695">
    <property type="entry name" value="Multiheme cytochromes"/>
    <property type="match status" value="1"/>
</dbReference>
<feature type="signal peptide" evidence="2">
    <location>
        <begin position="1"/>
        <end position="23"/>
    </location>
</feature>
<evidence type="ECO:0000256" key="2">
    <source>
        <dbReference type="SAM" id="SignalP"/>
    </source>
</evidence>
<dbReference type="PROSITE" id="PS51257">
    <property type="entry name" value="PROKAR_LIPOPROTEIN"/>
    <property type="match status" value="1"/>
</dbReference>
<reference evidence="4 5" key="1">
    <citation type="submission" date="2019-07" db="EMBL/GenBank/DDBJ databases">
        <title>Whole genome shotgun sequence of Oceanithermus desulfurans NBRC 100063.</title>
        <authorList>
            <person name="Hosoyama A."/>
            <person name="Uohara A."/>
            <person name="Ohji S."/>
            <person name="Ichikawa N."/>
        </authorList>
    </citation>
    <scope>NUCLEOTIDE SEQUENCE [LARGE SCALE GENOMIC DNA]</scope>
    <source>
        <strain evidence="4 5">NBRC 100063</strain>
    </source>
</reference>
<dbReference type="AlphaFoldDB" id="A0A511RHQ1"/>
<feature type="chain" id="PRO_5021920633" description="Cytochrome c-552/4 domain-containing protein" evidence="2">
    <location>
        <begin position="24"/>
        <end position="567"/>
    </location>
</feature>
<name>A0A511RHQ1_9DEIN</name>
<evidence type="ECO:0000256" key="1">
    <source>
        <dbReference type="SAM" id="MobiDB-lite"/>
    </source>
</evidence>
<feature type="compositionally biased region" description="Pro residues" evidence="1">
    <location>
        <begin position="35"/>
        <end position="47"/>
    </location>
</feature>
<dbReference type="RefSeq" id="WP_221266718.1">
    <property type="nucleotide sequence ID" value="NZ_BJXN01000003.1"/>
</dbReference>
<protein>
    <recommendedName>
        <fullName evidence="3">Cytochrome c-552/4 domain-containing protein</fullName>
    </recommendedName>
</protein>
<evidence type="ECO:0000313" key="4">
    <source>
        <dbReference type="EMBL" id="GEM89184.1"/>
    </source>
</evidence>
<sequence>MRGKWRLLWLLSAVLLFACNPEAPGDGGGGGGNNPNPPPGGGPPDNPPQQGYVLTAWNDLGMHCMDSDYAVFSILPPYNNLHAQLKRKNGSLVTSGVVITYEATTGTDGQINTYSAGKTNFWDHAAAFFGVALPPDTGLKGHPTPSGRPAELEFNAAWGWWEAEGIPLTPYNDDGSKNFYPLVKVVARDASSGEVLVSANVVLPVSDEMDCRLCHGSDARRDDAKPKGGWVRDPNPEKDYRLNILRLHDEKHADAVRDRQDALDNLGYAYDPAGLEATARGGTPVLCAACHQSNALPGVGLGIKPFTNAIHKKHADVVDPRNGMKLNDANNRETCYACHPGAVTACLRGAMGDAKNPDGSQKMQCQSCHGPMKAVGDEAREGWLDEPNCQACHHDGLRETSAIDPATGRLRQVSDTRFATNGNVPASGYSLYRFSKGHGGLQCEACHGATHAVYPAHEADNLLSQSIQGHAGTVAECASCHAEPPRTADEGPHGMHAVSDWWVDEHGDVAEHDTGRCQSCHGRDYRGSPLSAVWSARTFQVEHGTKSFDRGHQVGCYDCHDGPGGDD</sequence>
<dbReference type="Gene3D" id="3.90.10.10">
    <property type="entry name" value="Cytochrome C3"/>
    <property type="match status" value="1"/>
</dbReference>
<feature type="domain" description="Cytochrome c-552/4" evidence="3">
    <location>
        <begin position="287"/>
        <end position="370"/>
    </location>
</feature>
<accession>A0A511RHQ1</accession>